<accession>A0AAP0K721</accession>
<evidence type="ECO:0000256" key="1">
    <source>
        <dbReference type="SAM" id="Phobius"/>
    </source>
</evidence>
<reference evidence="2 3" key="1">
    <citation type="submission" date="2024-01" db="EMBL/GenBank/DDBJ databases">
        <title>Genome assemblies of Stephania.</title>
        <authorList>
            <person name="Yang L."/>
        </authorList>
    </citation>
    <scope>NUCLEOTIDE SEQUENCE [LARGE SCALE GENOMIC DNA]</scope>
    <source>
        <strain evidence="2">QJT</strain>
        <tissue evidence="2">Leaf</tissue>
    </source>
</reference>
<keyword evidence="3" id="KW-1185">Reference proteome</keyword>
<protein>
    <submittedName>
        <fullName evidence="2">Uncharacterized protein</fullName>
    </submittedName>
</protein>
<proteinExistence type="predicted"/>
<dbReference type="EMBL" id="JBBNAE010000002">
    <property type="protein sequence ID" value="KAK9146269.1"/>
    <property type="molecule type" value="Genomic_DNA"/>
</dbReference>
<sequence>MIPLVEHAERAHLDHEINNTKEAKHQTCLMKDIYFTFSSTHPLSSSEKVFDVQISNSDLSASTIFIFIFICIFICPHEGFMFSRIYNKSR</sequence>
<organism evidence="2 3">
    <name type="scientific">Stephania japonica</name>
    <dbReference type="NCBI Taxonomy" id="461633"/>
    <lineage>
        <taxon>Eukaryota</taxon>
        <taxon>Viridiplantae</taxon>
        <taxon>Streptophyta</taxon>
        <taxon>Embryophyta</taxon>
        <taxon>Tracheophyta</taxon>
        <taxon>Spermatophyta</taxon>
        <taxon>Magnoliopsida</taxon>
        <taxon>Ranunculales</taxon>
        <taxon>Menispermaceae</taxon>
        <taxon>Menispermoideae</taxon>
        <taxon>Cissampelideae</taxon>
        <taxon>Stephania</taxon>
    </lineage>
</organism>
<feature type="transmembrane region" description="Helical" evidence="1">
    <location>
        <begin position="59"/>
        <end position="80"/>
    </location>
</feature>
<comment type="caution">
    <text evidence="2">The sequence shown here is derived from an EMBL/GenBank/DDBJ whole genome shotgun (WGS) entry which is preliminary data.</text>
</comment>
<name>A0AAP0K721_9MAGN</name>
<evidence type="ECO:0000313" key="3">
    <source>
        <dbReference type="Proteomes" id="UP001417504"/>
    </source>
</evidence>
<keyword evidence="1" id="KW-0812">Transmembrane</keyword>
<dbReference type="Proteomes" id="UP001417504">
    <property type="component" value="Unassembled WGS sequence"/>
</dbReference>
<gene>
    <name evidence="2" type="ORF">Sjap_006172</name>
</gene>
<evidence type="ECO:0000313" key="2">
    <source>
        <dbReference type="EMBL" id="KAK9146269.1"/>
    </source>
</evidence>
<dbReference type="AlphaFoldDB" id="A0AAP0K721"/>
<keyword evidence="1" id="KW-0472">Membrane</keyword>
<keyword evidence="1" id="KW-1133">Transmembrane helix</keyword>